<evidence type="ECO:0000313" key="1">
    <source>
        <dbReference type="EMBL" id="ASK79840.1"/>
    </source>
</evidence>
<keyword evidence="2" id="KW-1185">Reference proteome</keyword>
<dbReference type="Proteomes" id="UP000242175">
    <property type="component" value="Chromosome small"/>
</dbReference>
<evidence type="ECO:0000313" key="2">
    <source>
        <dbReference type="Proteomes" id="UP000242175"/>
    </source>
</evidence>
<dbReference type="AlphaFoldDB" id="A0A220VHW0"/>
<dbReference type="EMBL" id="CP022356">
    <property type="protein sequence ID" value="ASK79840.1"/>
    <property type="molecule type" value="Genomic_DNA"/>
</dbReference>
<dbReference type="RefSeq" id="WP_089074748.1">
    <property type="nucleotide sequence ID" value="NZ_CP022356.1"/>
</dbReference>
<sequence>MPDSFIWNRNRGLISFDGNTIRHVHINKVVVDQVGTKKSNGTGKSLFNYVASPVVVANSASSSDFTIDGLDLQVYPSNFMMFYKPATDEVINMTHFSQLNEDGQPWAMNTTDNALGSDNNNKWKKLSTLDAAKIITIK</sequence>
<accession>A0A220VHW0</accession>
<protein>
    <submittedName>
        <fullName evidence="1">Uncharacterized protein</fullName>
    </submittedName>
</protein>
<proteinExistence type="predicted"/>
<organism evidence="1 2">
    <name type="scientific">Paraphotobacterium marinum</name>
    <dbReference type="NCBI Taxonomy" id="1755811"/>
    <lineage>
        <taxon>Bacteria</taxon>
        <taxon>Pseudomonadati</taxon>
        <taxon>Pseudomonadota</taxon>
        <taxon>Gammaproteobacteria</taxon>
        <taxon>Vibrionales</taxon>
        <taxon>Vibrionaceae</taxon>
        <taxon>Paraphotobacterium</taxon>
    </lineage>
</organism>
<reference evidence="1 2" key="1">
    <citation type="journal article" date="2016" name="Int. J. Syst. Evol. Microbiol.">
        <title>Paraphotobacterium marinum gen. nov., sp. nov., a member of the family Vibrionaceae, isolated from surface seawater.</title>
        <authorList>
            <person name="Huang Z."/>
            <person name="Dong C."/>
            <person name="Shao Z."/>
        </authorList>
    </citation>
    <scope>NUCLEOTIDE SEQUENCE [LARGE SCALE GENOMIC DNA]</scope>
    <source>
        <strain evidence="1 2">NSCS20N07D</strain>
    </source>
</reference>
<dbReference type="KEGG" id="pmai:CF386_12435"/>
<name>A0A220VHW0_9GAMM</name>
<gene>
    <name evidence="1" type="ORF">CF386_12435</name>
</gene>